<reference evidence="14 15" key="1">
    <citation type="journal article" date="2014" name="BMC Genomics">
        <title>Comparison of environmental and isolate Sulfobacillus genomes reveals diverse carbon, sulfur, nitrogen, and hydrogen metabolisms.</title>
        <authorList>
            <person name="Justice N.B."/>
            <person name="Norman A."/>
            <person name="Brown C.T."/>
            <person name="Singh A."/>
            <person name="Thomas B.C."/>
            <person name="Banfield J.F."/>
        </authorList>
    </citation>
    <scope>NUCLEOTIDE SEQUENCE [LARGE SCALE GENOMIC DNA]</scope>
    <source>
        <strain evidence="14">AMDSBA4</strain>
    </source>
</reference>
<evidence type="ECO:0000256" key="2">
    <source>
        <dbReference type="ARBA" id="ARBA00004496"/>
    </source>
</evidence>
<dbReference type="InterPro" id="IPR050074">
    <property type="entry name" value="DHO_dehydrogenase"/>
</dbReference>
<feature type="binding site" evidence="12">
    <location>
        <position position="21"/>
    </location>
    <ligand>
        <name>FMN</name>
        <dbReference type="ChEBI" id="CHEBI:58210"/>
    </ligand>
</feature>
<feature type="binding site" evidence="12">
    <location>
        <position position="127"/>
    </location>
    <ligand>
        <name>substrate</name>
    </ligand>
</feature>
<dbReference type="GO" id="GO:0005737">
    <property type="term" value="C:cytoplasm"/>
    <property type="evidence" value="ECO:0007669"/>
    <property type="project" value="UniProtKB-SubCell"/>
</dbReference>
<comment type="catalytic activity">
    <reaction evidence="12">
        <text>(S)-dihydroorotate + A = orotate + AH2</text>
        <dbReference type="Rhea" id="RHEA:18073"/>
        <dbReference type="ChEBI" id="CHEBI:13193"/>
        <dbReference type="ChEBI" id="CHEBI:17499"/>
        <dbReference type="ChEBI" id="CHEBI:30839"/>
        <dbReference type="ChEBI" id="CHEBI:30864"/>
    </reaction>
</comment>
<dbReference type="InterPro" id="IPR024920">
    <property type="entry name" value="Dihydroorotate_DH_1"/>
</dbReference>
<evidence type="ECO:0000256" key="8">
    <source>
        <dbReference type="ARBA" id="ARBA00022975"/>
    </source>
</evidence>
<feature type="binding site" evidence="12">
    <location>
        <begin position="243"/>
        <end position="244"/>
    </location>
    <ligand>
        <name>FMN</name>
        <dbReference type="ChEBI" id="CHEBI:58210"/>
    </ligand>
</feature>
<comment type="similarity">
    <text evidence="4 12">Belongs to the dihydroorotate dehydrogenase family. Type 1 subfamily.</text>
</comment>
<feature type="binding site" evidence="12">
    <location>
        <position position="191"/>
    </location>
    <ligand>
        <name>FMN</name>
        <dbReference type="ChEBI" id="CHEBI:58210"/>
    </ligand>
</feature>
<keyword evidence="9 12" id="KW-0560">Oxidoreductase</keyword>
<evidence type="ECO:0000256" key="10">
    <source>
        <dbReference type="ARBA" id="ARBA00023027"/>
    </source>
</evidence>
<comment type="catalytic activity">
    <reaction evidence="11">
        <text>(S)-dihydroorotate + NAD(+) = orotate + NADH + H(+)</text>
        <dbReference type="Rhea" id="RHEA:13513"/>
        <dbReference type="ChEBI" id="CHEBI:15378"/>
        <dbReference type="ChEBI" id="CHEBI:30839"/>
        <dbReference type="ChEBI" id="CHEBI:30864"/>
        <dbReference type="ChEBI" id="CHEBI:57540"/>
        <dbReference type="ChEBI" id="CHEBI:57945"/>
        <dbReference type="EC" id="1.3.1.14"/>
    </reaction>
</comment>
<dbReference type="CDD" id="cd04740">
    <property type="entry name" value="DHOD_1B_like"/>
    <property type="match status" value="1"/>
</dbReference>
<dbReference type="PIRSF" id="PIRSF000164">
    <property type="entry name" value="DHO_oxidase"/>
    <property type="match status" value="1"/>
</dbReference>
<evidence type="ECO:0000256" key="11">
    <source>
        <dbReference type="ARBA" id="ARBA00048996"/>
    </source>
</evidence>
<gene>
    <name evidence="12" type="primary">pyrD</name>
    <name evidence="14" type="ORF">C7B46_12685</name>
</gene>
<dbReference type="InterPro" id="IPR033888">
    <property type="entry name" value="DHOD_1B"/>
</dbReference>
<feature type="binding site" evidence="12">
    <location>
        <begin position="265"/>
        <end position="266"/>
    </location>
    <ligand>
        <name>FMN</name>
        <dbReference type="ChEBI" id="CHEBI:58210"/>
    </ligand>
</feature>
<feature type="binding site" evidence="12">
    <location>
        <position position="165"/>
    </location>
    <ligand>
        <name>FMN</name>
        <dbReference type="ChEBI" id="CHEBI:58210"/>
    </ligand>
</feature>
<name>A0A2T2XEH0_9FIRM</name>
<evidence type="ECO:0000256" key="9">
    <source>
        <dbReference type="ARBA" id="ARBA00023002"/>
    </source>
</evidence>
<accession>A0A2T2XEH0</accession>
<comment type="caution">
    <text evidence="14">The sequence shown here is derived from an EMBL/GenBank/DDBJ whole genome shotgun (WGS) entry which is preliminary data.</text>
</comment>
<dbReference type="UniPathway" id="UPA00070"/>
<dbReference type="PROSITE" id="PS00912">
    <property type="entry name" value="DHODEHASE_2"/>
    <property type="match status" value="1"/>
</dbReference>
<dbReference type="SUPFAM" id="SSF51395">
    <property type="entry name" value="FMN-linked oxidoreductases"/>
    <property type="match status" value="1"/>
</dbReference>
<feature type="binding site" evidence="12">
    <location>
        <begin position="192"/>
        <end position="193"/>
    </location>
    <ligand>
        <name>substrate</name>
    </ligand>
</feature>
<dbReference type="NCBIfam" id="NF005574">
    <property type="entry name" value="PRK07259.1"/>
    <property type="match status" value="1"/>
</dbReference>
<dbReference type="InterPro" id="IPR005720">
    <property type="entry name" value="Dihydroorotate_DH_cat"/>
</dbReference>
<dbReference type="HAMAP" id="MF_00224">
    <property type="entry name" value="DHO_dh_type1"/>
    <property type="match status" value="1"/>
</dbReference>
<evidence type="ECO:0000256" key="4">
    <source>
        <dbReference type="ARBA" id="ARBA00008008"/>
    </source>
</evidence>
<dbReference type="GO" id="GO:0004589">
    <property type="term" value="F:dihydroorotate dehydrogenase (NAD+) activity"/>
    <property type="evidence" value="ECO:0007669"/>
    <property type="project" value="UniProtKB-EC"/>
</dbReference>
<dbReference type="Gene3D" id="3.20.20.70">
    <property type="entry name" value="Aldolase class I"/>
    <property type="match status" value="1"/>
</dbReference>
<evidence type="ECO:0000256" key="3">
    <source>
        <dbReference type="ARBA" id="ARBA00004715"/>
    </source>
</evidence>
<feature type="binding site" evidence="12">
    <location>
        <position position="127"/>
    </location>
    <ligand>
        <name>FMN</name>
        <dbReference type="ChEBI" id="CHEBI:58210"/>
    </ligand>
</feature>
<feature type="binding site" evidence="12">
    <location>
        <position position="99"/>
    </location>
    <ligand>
        <name>FMN</name>
        <dbReference type="ChEBI" id="CHEBI:58210"/>
    </ligand>
</feature>
<comment type="subcellular location">
    <subcellularLocation>
        <location evidence="2 12">Cytoplasm</location>
    </subcellularLocation>
</comment>
<sequence length="317" mass="33487">MNLAVSLPRGLKLKNPIIAASGTFGFGPEYASLVDMSVLGGISVKGLSPDPWPGNPPPRVWETPMGLLNSIGLQNHGVEVFCQQDLPFLRNADTRIIANIIGHTVDEYRRVAARLSRESGIDALEVNISCPNIKEGGMSFGQDPDQAAQVMSAVRAETDLPVMVKISPNTTYPAMIAKAVEDAGADMISAINTVVGMAIDVRHRRPALGGITGGLSGPAIKPIALRIVYEVAQAVEIPVVGMGGISSTMDVVEFLMAGAAAVMVGTITFQYPRRMQEIVAELPEVISELGFDGLSDVVGSALPGRSHAAPVMVEDYE</sequence>
<dbReference type="GO" id="GO:0044205">
    <property type="term" value="P:'de novo' UMP biosynthetic process"/>
    <property type="evidence" value="ECO:0007669"/>
    <property type="project" value="UniProtKB-UniRule"/>
</dbReference>
<dbReference type="InterPro" id="IPR001295">
    <property type="entry name" value="Dihydroorotate_DH_CS"/>
</dbReference>
<feature type="binding site" evidence="12">
    <location>
        <begin position="69"/>
        <end position="73"/>
    </location>
    <ligand>
        <name>substrate</name>
    </ligand>
</feature>
<dbReference type="NCBIfam" id="TIGR01037">
    <property type="entry name" value="pyrD_sub1_fam"/>
    <property type="match status" value="1"/>
</dbReference>
<keyword evidence="5 12" id="KW-0963">Cytoplasm</keyword>
<comment type="pathway">
    <text evidence="3">Pyrimidine metabolism; UMP biosynthesis via de novo pathway; orotate from (S)-dihydroorotate (NAD(+) route): step 1/1.</text>
</comment>
<dbReference type="PANTHER" id="PTHR48109">
    <property type="entry name" value="DIHYDROOROTATE DEHYDROGENASE (QUINONE), MITOCHONDRIAL-RELATED"/>
    <property type="match status" value="1"/>
</dbReference>
<comment type="cofactor">
    <cofactor evidence="12">
        <name>FMN</name>
        <dbReference type="ChEBI" id="CHEBI:58210"/>
    </cofactor>
    <text evidence="12">Binds 1 FMN per subunit.</text>
</comment>
<dbReference type="PANTHER" id="PTHR48109:SF1">
    <property type="entry name" value="DIHYDROOROTATE DEHYDROGENASE (FUMARATE)"/>
    <property type="match status" value="1"/>
</dbReference>
<dbReference type="InterPro" id="IPR013785">
    <property type="entry name" value="Aldolase_TIM"/>
</dbReference>
<evidence type="ECO:0000313" key="15">
    <source>
        <dbReference type="Proteomes" id="UP000242972"/>
    </source>
</evidence>
<keyword evidence="8 12" id="KW-0665">Pyrimidine biosynthesis</keyword>
<feature type="active site" description="Nucleophile" evidence="12">
    <location>
        <position position="130"/>
    </location>
</feature>
<feature type="binding site" evidence="12">
    <location>
        <position position="45"/>
    </location>
    <ligand>
        <name>substrate</name>
    </ligand>
</feature>
<organism evidence="14 15">
    <name type="scientific">Sulfobacillus benefaciens</name>
    <dbReference type="NCBI Taxonomy" id="453960"/>
    <lineage>
        <taxon>Bacteria</taxon>
        <taxon>Bacillati</taxon>
        <taxon>Bacillota</taxon>
        <taxon>Clostridia</taxon>
        <taxon>Eubacteriales</taxon>
        <taxon>Clostridiales Family XVII. Incertae Sedis</taxon>
        <taxon>Sulfobacillus</taxon>
    </lineage>
</organism>
<dbReference type="InterPro" id="IPR012135">
    <property type="entry name" value="Dihydroorotate_DH_1_2"/>
</dbReference>
<evidence type="ECO:0000256" key="5">
    <source>
        <dbReference type="ARBA" id="ARBA00022490"/>
    </source>
</evidence>
<evidence type="ECO:0000256" key="6">
    <source>
        <dbReference type="ARBA" id="ARBA00022630"/>
    </source>
</evidence>
<comment type="function">
    <text evidence="1">Catalyzes the conversion of dihydroorotate to orotate with NAD(+) as electron acceptor.</text>
</comment>
<dbReference type="GO" id="GO:0006207">
    <property type="term" value="P:'de novo' pyrimidine nucleobase biosynthetic process"/>
    <property type="evidence" value="ECO:0007669"/>
    <property type="project" value="InterPro"/>
</dbReference>
<feature type="binding site" evidence="12">
    <location>
        <begin position="45"/>
        <end position="46"/>
    </location>
    <ligand>
        <name>FMN</name>
        <dbReference type="ChEBI" id="CHEBI:58210"/>
    </ligand>
</feature>
<proteinExistence type="inferred from homology"/>
<keyword evidence="7 12" id="KW-0288">FMN</keyword>
<dbReference type="FunFam" id="3.20.20.70:FF:000027">
    <property type="entry name" value="Dihydropyrimidine dehydrogenase [NADP(+)]"/>
    <property type="match status" value="1"/>
</dbReference>
<dbReference type="EMBL" id="PXYW01000031">
    <property type="protein sequence ID" value="PSR32822.1"/>
    <property type="molecule type" value="Genomic_DNA"/>
</dbReference>
<evidence type="ECO:0000256" key="12">
    <source>
        <dbReference type="HAMAP-Rule" id="MF_00224"/>
    </source>
</evidence>
<dbReference type="AlphaFoldDB" id="A0A2T2XEH0"/>
<evidence type="ECO:0000256" key="7">
    <source>
        <dbReference type="ARBA" id="ARBA00022643"/>
    </source>
</evidence>
<evidence type="ECO:0000259" key="13">
    <source>
        <dbReference type="Pfam" id="PF01180"/>
    </source>
</evidence>
<keyword evidence="10" id="KW-0520">NAD</keyword>
<dbReference type="InterPro" id="IPR049622">
    <property type="entry name" value="Dihydroorotate_DH_I"/>
</dbReference>
<keyword evidence="6 12" id="KW-0285">Flavoprotein</keyword>
<protein>
    <recommendedName>
        <fullName evidence="12">Dihydroorotate dehydrogenase</fullName>
        <shortName evidence="12">DHOD</shortName>
        <shortName evidence="12">DHODase</shortName>
        <shortName evidence="12">DHOdehase</shortName>
        <ecNumber evidence="12">1.3.-.-</ecNumber>
    </recommendedName>
</protein>
<dbReference type="Proteomes" id="UP000242972">
    <property type="component" value="Unassembled WGS sequence"/>
</dbReference>
<feature type="binding site" evidence="12">
    <location>
        <position position="217"/>
    </location>
    <ligand>
        <name>FMN</name>
        <dbReference type="ChEBI" id="CHEBI:58210"/>
    </ligand>
</feature>
<dbReference type="Pfam" id="PF01180">
    <property type="entry name" value="DHO_dh"/>
    <property type="match status" value="1"/>
</dbReference>
<evidence type="ECO:0000256" key="1">
    <source>
        <dbReference type="ARBA" id="ARBA00003616"/>
    </source>
</evidence>
<evidence type="ECO:0000313" key="14">
    <source>
        <dbReference type="EMBL" id="PSR32822.1"/>
    </source>
</evidence>
<dbReference type="EC" id="1.3.-.-" evidence="12"/>
<feature type="domain" description="Dihydroorotate dehydrogenase catalytic" evidence="13">
    <location>
        <begin position="10"/>
        <end position="285"/>
    </location>
</feature>